<dbReference type="AlphaFoldDB" id="A0AAE0MDV6"/>
<evidence type="ECO:0000313" key="3">
    <source>
        <dbReference type="Proteomes" id="UP001283341"/>
    </source>
</evidence>
<proteinExistence type="predicted"/>
<name>A0AAE0MDV6_9PEZI</name>
<feature type="region of interest" description="Disordered" evidence="1">
    <location>
        <begin position="172"/>
        <end position="207"/>
    </location>
</feature>
<dbReference type="Proteomes" id="UP001283341">
    <property type="component" value="Unassembled WGS sequence"/>
</dbReference>
<reference evidence="2" key="1">
    <citation type="journal article" date="2023" name="Mol. Phylogenet. Evol.">
        <title>Genome-scale phylogeny and comparative genomics of the fungal order Sordariales.</title>
        <authorList>
            <person name="Hensen N."/>
            <person name="Bonometti L."/>
            <person name="Westerberg I."/>
            <person name="Brannstrom I.O."/>
            <person name="Guillou S."/>
            <person name="Cros-Aarteil S."/>
            <person name="Calhoun S."/>
            <person name="Haridas S."/>
            <person name="Kuo A."/>
            <person name="Mondo S."/>
            <person name="Pangilinan J."/>
            <person name="Riley R."/>
            <person name="LaButti K."/>
            <person name="Andreopoulos B."/>
            <person name="Lipzen A."/>
            <person name="Chen C."/>
            <person name="Yan M."/>
            <person name="Daum C."/>
            <person name="Ng V."/>
            <person name="Clum A."/>
            <person name="Steindorff A."/>
            <person name="Ohm R.A."/>
            <person name="Martin F."/>
            <person name="Silar P."/>
            <person name="Natvig D.O."/>
            <person name="Lalanne C."/>
            <person name="Gautier V."/>
            <person name="Ament-Velasquez S.L."/>
            <person name="Kruys A."/>
            <person name="Hutchinson M.I."/>
            <person name="Powell A.J."/>
            <person name="Barry K."/>
            <person name="Miller A.N."/>
            <person name="Grigoriev I.V."/>
            <person name="Debuchy R."/>
            <person name="Gladieux P."/>
            <person name="Hiltunen Thoren M."/>
            <person name="Johannesson H."/>
        </authorList>
    </citation>
    <scope>NUCLEOTIDE SEQUENCE</scope>
    <source>
        <strain evidence="2">CBS 118394</strain>
    </source>
</reference>
<protein>
    <submittedName>
        <fullName evidence="2">Uncharacterized protein</fullName>
    </submittedName>
</protein>
<organism evidence="2 3">
    <name type="scientific">Apodospora peruviana</name>
    <dbReference type="NCBI Taxonomy" id="516989"/>
    <lineage>
        <taxon>Eukaryota</taxon>
        <taxon>Fungi</taxon>
        <taxon>Dikarya</taxon>
        <taxon>Ascomycota</taxon>
        <taxon>Pezizomycotina</taxon>
        <taxon>Sordariomycetes</taxon>
        <taxon>Sordariomycetidae</taxon>
        <taxon>Sordariales</taxon>
        <taxon>Lasiosphaeriaceae</taxon>
        <taxon>Apodospora</taxon>
    </lineage>
</organism>
<feature type="compositionally biased region" description="Polar residues" evidence="1">
    <location>
        <begin position="109"/>
        <end position="121"/>
    </location>
</feature>
<accession>A0AAE0MDV6</accession>
<sequence length="207" mass="22493">MESIQLAQMLADLSDLNAAQFTNIPSRQIQQQDKQAAVALVSANKTLGTPTASNLPTSDPSSSTLKEQALIRPGQRHHQRMGSSSSILSPRTSSPATFDFGRRGILNTPPLSRTNSAQGSVPGTPRREGAEWEDDVDKAGSLMQLYEIRAKLKQQDNSSLVKLREKIAALKARQDAEKKAGGSGDLGRQNRYTYPKSPLEPDSDHVD</sequence>
<feature type="compositionally biased region" description="Polar residues" evidence="1">
    <location>
        <begin position="47"/>
        <end position="66"/>
    </location>
</feature>
<feature type="region of interest" description="Disordered" evidence="1">
    <location>
        <begin position="47"/>
        <end position="135"/>
    </location>
</feature>
<comment type="caution">
    <text evidence="2">The sequence shown here is derived from an EMBL/GenBank/DDBJ whole genome shotgun (WGS) entry which is preliminary data.</text>
</comment>
<evidence type="ECO:0000256" key="1">
    <source>
        <dbReference type="SAM" id="MobiDB-lite"/>
    </source>
</evidence>
<feature type="compositionally biased region" description="Low complexity" evidence="1">
    <location>
        <begin position="83"/>
        <end position="94"/>
    </location>
</feature>
<evidence type="ECO:0000313" key="2">
    <source>
        <dbReference type="EMBL" id="KAK3328817.1"/>
    </source>
</evidence>
<dbReference type="EMBL" id="JAUEDM010000001">
    <property type="protein sequence ID" value="KAK3328817.1"/>
    <property type="molecule type" value="Genomic_DNA"/>
</dbReference>
<keyword evidence="3" id="KW-1185">Reference proteome</keyword>
<reference evidence="2" key="2">
    <citation type="submission" date="2023-06" db="EMBL/GenBank/DDBJ databases">
        <authorList>
            <consortium name="Lawrence Berkeley National Laboratory"/>
            <person name="Haridas S."/>
            <person name="Hensen N."/>
            <person name="Bonometti L."/>
            <person name="Westerberg I."/>
            <person name="Brannstrom I.O."/>
            <person name="Guillou S."/>
            <person name="Cros-Aarteil S."/>
            <person name="Calhoun S."/>
            <person name="Kuo A."/>
            <person name="Mondo S."/>
            <person name="Pangilinan J."/>
            <person name="Riley R."/>
            <person name="Labutti K."/>
            <person name="Andreopoulos B."/>
            <person name="Lipzen A."/>
            <person name="Chen C."/>
            <person name="Yanf M."/>
            <person name="Daum C."/>
            <person name="Ng V."/>
            <person name="Clum A."/>
            <person name="Steindorff A."/>
            <person name="Ohm R."/>
            <person name="Martin F."/>
            <person name="Silar P."/>
            <person name="Natvig D."/>
            <person name="Lalanne C."/>
            <person name="Gautier V."/>
            <person name="Ament-Velasquez S.L."/>
            <person name="Kruys A."/>
            <person name="Hutchinson M.I."/>
            <person name="Powell A.J."/>
            <person name="Barry K."/>
            <person name="Miller A.N."/>
            <person name="Grigoriev I.V."/>
            <person name="Debuchy R."/>
            <person name="Gladieux P."/>
            <person name="Thoren M.H."/>
            <person name="Johannesson H."/>
        </authorList>
    </citation>
    <scope>NUCLEOTIDE SEQUENCE</scope>
    <source>
        <strain evidence="2">CBS 118394</strain>
    </source>
</reference>
<gene>
    <name evidence="2" type="ORF">B0H66DRAFT_2211</name>
</gene>